<keyword evidence="5" id="KW-0862">Zinc</keyword>
<dbReference type="Pfam" id="PF04082">
    <property type="entry name" value="Fungal_trans"/>
    <property type="match status" value="1"/>
</dbReference>
<feature type="domain" description="C2H2-type" evidence="9">
    <location>
        <begin position="44"/>
        <end position="70"/>
    </location>
</feature>
<evidence type="ECO:0000256" key="6">
    <source>
        <dbReference type="ARBA" id="ARBA00023242"/>
    </source>
</evidence>
<dbReference type="SMART" id="SM00355">
    <property type="entry name" value="ZnF_C2H2"/>
    <property type="match status" value="2"/>
</dbReference>
<dbReference type="PROSITE" id="PS50157">
    <property type="entry name" value="ZINC_FINGER_C2H2_2"/>
    <property type="match status" value="2"/>
</dbReference>
<dbReference type="Gene3D" id="3.30.160.60">
    <property type="entry name" value="Classic Zinc Finger"/>
    <property type="match status" value="2"/>
</dbReference>
<gene>
    <name evidence="10" type="ORF">B0J12DRAFT_688020</name>
</gene>
<dbReference type="InterPro" id="IPR051059">
    <property type="entry name" value="VerF-like"/>
</dbReference>
<dbReference type="PANTHER" id="PTHR40626:SF10">
    <property type="entry name" value="C2H2-TYPE DOMAIN-CONTAINING PROTEIN"/>
    <property type="match status" value="1"/>
</dbReference>
<evidence type="ECO:0000313" key="11">
    <source>
        <dbReference type="Proteomes" id="UP000774617"/>
    </source>
</evidence>
<evidence type="ECO:0000256" key="2">
    <source>
        <dbReference type="ARBA" id="ARBA00022723"/>
    </source>
</evidence>
<evidence type="ECO:0000313" key="10">
    <source>
        <dbReference type="EMBL" id="KAH7020642.1"/>
    </source>
</evidence>
<sequence>MPSEPRGPGRGSRRVPTCTVCAREFARSEHLQRHLRTHTKEKPYACRCGRSFTRRDLLTRHQRLHHSHSPLARDESRHGPSLPADNALPLPTASPPSSKTRSAAQSAPSRPWAGPHASAAAPDIHGFDGLMLDFSAFMNTAGLDFDLGFLSQPAWNDHHGHESAPAASSSGFSNPSQPETPHGKQLRIPDSSIGDDDFHELKPLSTPWQITEEQRRQFQLRLSTFRDVLGSFSLPSRLSLARYIAGYVDGFSNHHSFIHIPTFSITARARAPELSLAFLAIGAQYRYEKRNSLMLYNASRSILFERIRRRHPQAEASDAGLGSGNHDASSRVQPARMEIVRTLILLITFSAWRQDQSLVRESFEYQGLVTRYIREEGLSEDVREAIDDWVDWSACEADRRTKLSAFCLLNLQTLAYNLPPAILSNEIDLKMPCSCEEWFARGPSEWLEARKLAPEPFSLKKALNALLQNSDQPAAEPLPVTSPMGNFVLIQAIIQRIYITYQLSMEPEEKPFRDKDLSDFEGALDRWRAGWQQAPESVLDLKNAKGSLSFASTSLLGLAHVRLHFELGPKRRLHSGDPEMVAAAAFEAALPQRSPRLLQALLHSAHALNIPVQLGVDYLNKCQAFFWGVQHALCSFECALFLSKWLYRLASSCTAQPLTELEHQIVRWIDSILQEAKTSLDQAEEIMYTGDETPSGRSQISMDLYHLSIAVVRVFAHMFQRSNTTWPVVEVIGRSLDRYADLLQENGAPG</sequence>
<feature type="domain" description="C2H2-type" evidence="9">
    <location>
        <begin position="16"/>
        <end position="43"/>
    </location>
</feature>
<dbReference type="InterPro" id="IPR007219">
    <property type="entry name" value="XnlR_reg_dom"/>
</dbReference>
<accession>A0ABQ8FSH2</accession>
<dbReference type="InterPro" id="IPR013087">
    <property type="entry name" value="Znf_C2H2_type"/>
</dbReference>
<organism evidence="10 11">
    <name type="scientific">Macrophomina phaseolina</name>
    <dbReference type="NCBI Taxonomy" id="35725"/>
    <lineage>
        <taxon>Eukaryota</taxon>
        <taxon>Fungi</taxon>
        <taxon>Dikarya</taxon>
        <taxon>Ascomycota</taxon>
        <taxon>Pezizomycotina</taxon>
        <taxon>Dothideomycetes</taxon>
        <taxon>Dothideomycetes incertae sedis</taxon>
        <taxon>Botryosphaeriales</taxon>
        <taxon>Botryosphaeriaceae</taxon>
        <taxon>Macrophomina</taxon>
    </lineage>
</organism>
<evidence type="ECO:0000256" key="4">
    <source>
        <dbReference type="ARBA" id="ARBA00022771"/>
    </source>
</evidence>
<evidence type="ECO:0000256" key="7">
    <source>
        <dbReference type="PROSITE-ProRule" id="PRU00042"/>
    </source>
</evidence>
<comment type="caution">
    <text evidence="10">The sequence shown here is derived from an EMBL/GenBank/DDBJ whole genome shotgun (WGS) entry which is preliminary data.</text>
</comment>
<dbReference type="CDD" id="cd12148">
    <property type="entry name" value="fungal_TF_MHR"/>
    <property type="match status" value="1"/>
</dbReference>
<dbReference type="EMBL" id="JAGTJR010000067">
    <property type="protein sequence ID" value="KAH7020642.1"/>
    <property type="molecule type" value="Genomic_DNA"/>
</dbReference>
<dbReference type="Proteomes" id="UP000774617">
    <property type="component" value="Unassembled WGS sequence"/>
</dbReference>
<feature type="compositionally biased region" description="Low complexity" evidence="8">
    <location>
        <begin position="87"/>
        <end position="98"/>
    </location>
</feature>
<keyword evidence="2" id="KW-0479">Metal-binding</keyword>
<keyword evidence="3" id="KW-0677">Repeat</keyword>
<keyword evidence="11" id="KW-1185">Reference proteome</keyword>
<evidence type="ECO:0000256" key="8">
    <source>
        <dbReference type="SAM" id="MobiDB-lite"/>
    </source>
</evidence>
<evidence type="ECO:0000259" key="9">
    <source>
        <dbReference type="PROSITE" id="PS50157"/>
    </source>
</evidence>
<keyword evidence="4 7" id="KW-0863">Zinc-finger</keyword>
<name>A0ABQ8FSH2_9PEZI</name>
<comment type="subcellular location">
    <subcellularLocation>
        <location evidence="1">Nucleus</location>
    </subcellularLocation>
</comment>
<evidence type="ECO:0000256" key="1">
    <source>
        <dbReference type="ARBA" id="ARBA00004123"/>
    </source>
</evidence>
<reference evidence="10 11" key="1">
    <citation type="journal article" date="2021" name="Nat. Commun.">
        <title>Genetic determinants of endophytism in the Arabidopsis root mycobiome.</title>
        <authorList>
            <person name="Mesny F."/>
            <person name="Miyauchi S."/>
            <person name="Thiergart T."/>
            <person name="Pickel B."/>
            <person name="Atanasova L."/>
            <person name="Karlsson M."/>
            <person name="Huettel B."/>
            <person name="Barry K.W."/>
            <person name="Haridas S."/>
            <person name="Chen C."/>
            <person name="Bauer D."/>
            <person name="Andreopoulos W."/>
            <person name="Pangilinan J."/>
            <person name="LaButti K."/>
            <person name="Riley R."/>
            <person name="Lipzen A."/>
            <person name="Clum A."/>
            <person name="Drula E."/>
            <person name="Henrissat B."/>
            <person name="Kohler A."/>
            <person name="Grigoriev I.V."/>
            <person name="Martin F.M."/>
            <person name="Hacquard S."/>
        </authorList>
    </citation>
    <scope>NUCLEOTIDE SEQUENCE [LARGE SCALE GENOMIC DNA]</scope>
    <source>
        <strain evidence="10 11">MPI-SDFR-AT-0080</strain>
    </source>
</reference>
<dbReference type="SUPFAM" id="SSF57667">
    <property type="entry name" value="beta-beta-alpha zinc fingers"/>
    <property type="match status" value="1"/>
</dbReference>
<dbReference type="PANTHER" id="PTHR40626">
    <property type="entry name" value="MIP31509P"/>
    <property type="match status" value="1"/>
</dbReference>
<dbReference type="InterPro" id="IPR036236">
    <property type="entry name" value="Znf_C2H2_sf"/>
</dbReference>
<feature type="region of interest" description="Disordered" evidence="8">
    <location>
        <begin position="158"/>
        <end position="192"/>
    </location>
</feature>
<evidence type="ECO:0000256" key="3">
    <source>
        <dbReference type="ARBA" id="ARBA00022737"/>
    </source>
</evidence>
<evidence type="ECO:0000256" key="5">
    <source>
        <dbReference type="ARBA" id="ARBA00022833"/>
    </source>
</evidence>
<keyword evidence="6" id="KW-0539">Nucleus</keyword>
<protein>
    <submittedName>
        <fullName evidence="10">C2H2 type zinc finger domain protein</fullName>
    </submittedName>
</protein>
<proteinExistence type="predicted"/>
<feature type="compositionally biased region" description="Polar residues" evidence="8">
    <location>
        <begin position="166"/>
        <end position="179"/>
    </location>
</feature>
<feature type="compositionally biased region" description="Polar residues" evidence="8">
    <location>
        <begin position="99"/>
        <end position="108"/>
    </location>
</feature>
<feature type="region of interest" description="Disordered" evidence="8">
    <location>
        <begin position="63"/>
        <end position="118"/>
    </location>
</feature>
<dbReference type="PROSITE" id="PS00028">
    <property type="entry name" value="ZINC_FINGER_C2H2_1"/>
    <property type="match status" value="1"/>
</dbReference>
<dbReference type="Pfam" id="PF00096">
    <property type="entry name" value="zf-C2H2"/>
    <property type="match status" value="2"/>
</dbReference>